<dbReference type="AlphaFoldDB" id="A0A9D9EJU0"/>
<feature type="transmembrane region" description="Helical" evidence="5">
    <location>
        <begin position="12"/>
        <end position="29"/>
    </location>
</feature>
<reference evidence="7" key="1">
    <citation type="submission" date="2020-10" db="EMBL/GenBank/DDBJ databases">
        <authorList>
            <person name="Gilroy R."/>
        </authorList>
    </citation>
    <scope>NUCLEOTIDE SEQUENCE</scope>
    <source>
        <strain evidence="7">20514</strain>
    </source>
</reference>
<feature type="transmembrane region" description="Helical" evidence="5">
    <location>
        <begin position="151"/>
        <end position="174"/>
    </location>
</feature>
<comment type="caution">
    <text evidence="7">The sequence shown here is derived from an EMBL/GenBank/DDBJ whole genome shotgun (WGS) entry which is preliminary data.</text>
</comment>
<keyword evidence="3 5" id="KW-1133">Transmembrane helix</keyword>
<comment type="subcellular location">
    <subcellularLocation>
        <location evidence="1">Membrane</location>
        <topology evidence="1">Multi-pass membrane protein</topology>
    </subcellularLocation>
</comment>
<sequence length="413" mass="45803">MNIIIERTKRFCGYIVGIVFFVSGVLKLLDPVGTGLIVEEYYKFLHLGFLSFSAKPVAVMLALTESLLGAALITGLWRKVIAVAVLLFMGFFTLVSVALLVFNPVMDCGCFGEAVHLTHFQTFVKNLVLDALCCASFFPFSALGRPRKRKYVAFSMVTAGLAVFTVYSLVYIPLLNFTDYSVSARLEASERHIARAMDSEDEYEAIFIYEKDGRVEEFTLENLPDSTWNFVSTETVKKERPGLDEASISLPVIDGEGKYHDELAAGEKVMVVSVYAPESLPLRKWAALSAYLEDASAGGFRPLLLVAASPESGREILDRIGKEGTADMDFLRSVFYYSDYKALISLNRSNGGATYFSEGFLVRKWAFKALPGRERLVELGTEDPTEPLLSYGTVGNLSFQAFLLYSFAVMLLL</sequence>
<keyword evidence="4 5" id="KW-0472">Membrane</keyword>
<keyword evidence="2 5" id="KW-0812">Transmembrane</keyword>
<evidence type="ECO:0000256" key="2">
    <source>
        <dbReference type="ARBA" id="ARBA00022692"/>
    </source>
</evidence>
<feature type="domain" description="Methylamine utilisation protein MauE" evidence="6">
    <location>
        <begin position="11"/>
        <end position="137"/>
    </location>
</feature>
<feature type="transmembrane region" description="Helical" evidence="5">
    <location>
        <begin position="49"/>
        <end position="73"/>
    </location>
</feature>
<evidence type="ECO:0000313" key="8">
    <source>
        <dbReference type="Proteomes" id="UP000810252"/>
    </source>
</evidence>
<protein>
    <submittedName>
        <fullName evidence="7">DoxX family membrane protein</fullName>
    </submittedName>
</protein>
<feature type="transmembrane region" description="Helical" evidence="5">
    <location>
        <begin position="80"/>
        <end position="102"/>
    </location>
</feature>
<dbReference type="InterPro" id="IPR009908">
    <property type="entry name" value="Methylamine_util_MauE"/>
</dbReference>
<reference evidence="7" key="2">
    <citation type="journal article" date="2021" name="PeerJ">
        <title>Extensive microbial diversity within the chicken gut microbiome revealed by metagenomics and culture.</title>
        <authorList>
            <person name="Gilroy R."/>
            <person name="Ravi A."/>
            <person name="Getino M."/>
            <person name="Pursley I."/>
            <person name="Horton D.L."/>
            <person name="Alikhan N.F."/>
            <person name="Baker D."/>
            <person name="Gharbi K."/>
            <person name="Hall N."/>
            <person name="Watson M."/>
            <person name="Adriaenssens E.M."/>
            <person name="Foster-Nyarko E."/>
            <person name="Jarju S."/>
            <person name="Secka A."/>
            <person name="Antonio M."/>
            <person name="Oren A."/>
            <person name="Chaudhuri R.R."/>
            <person name="La Ragione R."/>
            <person name="Hildebrand F."/>
            <person name="Pallen M.J."/>
        </authorList>
    </citation>
    <scope>NUCLEOTIDE SEQUENCE</scope>
    <source>
        <strain evidence="7">20514</strain>
    </source>
</reference>
<evidence type="ECO:0000256" key="4">
    <source>
        <dbReference type="ARBA" id="ARBA00023136"/>
    </source>
</evidence>
<accession>A0A9D9EJU0</accession>
<dbReference type="GO" id="GO:0016020">
    <property type="term" value="C:membrane"/>
    <property type="evidence" value="ECO:0007669"/>
    <property type="project" value="UniProtKB-SubCell"/>
</dbReference>
<organism evidence="7 8">
    <name type="scientific">Candidatus Cryptobacteroides merdigallinarum</name>
    <dbReference type="NCBI Taxonomy" id="2840770"/>
    <lineage>
        <taxon>Bacteria</taxon>
        <taxon>Pseudomonadati</taxon>
        <taxon>Bacteroidota</taxon>
        <taxon>Bacteroidia</taxon>
        <taxon>Bacteroidales</taxon>
        <taxon>Candidatus Cryptobacteroides</taxon>
    </lineage>
</organism>
<dbReference type="GO" id="GO:0030416">
    <property type="term" value="P:methylamine metabolic process"/>
    <property type="evidence" value="ECO:0007669"/>
    <property type="project" value="InterPro"/>
</dbReference>
<name>A0A9D9EJU0_9BACT</name>
<gene>
    <name evidence="7" type="ORF">IAC29_06145</name>
</gene>
<evidence type="ECO:0000256" key="1">
    <source>
        <dbReference type="ARBA" id="ARBA00004141"/>
    </source>
</evidence>
<proteinExistence type="predicted"/>
<evidence type="ECO:0000313" key="7">
    <source>
        <dbReference type="EMBL" id="MBO8448834.1"/>
    </source>
</evidence>
<dbReference type="Pfam" id="PF07291">
    <property type="entry name" value="MauE"/>
    <property type="match status" value="1"/>
</dbReference>
<evidence type="ECO:0000256" key="5">
    <source>
        <dbReference type="SAM" id="Phobius"/>
    </source>
</evidence>
<evidence type="ECO:0000259" key="6">
    <source>
        <dbReference type="Pfam" id="PF07291"/>
    </source>
</evidence>
<feature type="transmembrane region" description="Helical" evidence="5">
    <location>
        <begin position="122"/>
        <end position="144"/>
    </location>
</feature>
<evidence type="ECO:0000256" key="3">
    <source>
        <dbReference type="ARBA" id="ARBA00022989"/>
    </source>
</evidence>
<dbReference type="EMBL" id="JADIMQ010000088">
    <property type="protein sequence ID" value="MBO8448834.1"/>
    <property type="molecule type" value="Genomic_DNA"/>
</dbReference>
<dbReference type="Proteomes" id="UP000810252">
    <property type="component" value="Unassembled WGS sequence"/>
</dbReference>